<dbReference type="OrthoDB" id="45927at2157"/>
<evidence type="ECO:0000313" key="2">
    <source>
        <dbReference type="Proteomes" id="UP000010469"/>
    </source>
</evidence>
<dbReference type="InParanoid" id="L0ABD4"/>
<accession>L0ABD4</accession>
<gene>
    <name evidence="1" type="ordered locus">Calag_0702</name>
</gene>
<dbReference type="KEGG" id="clg:Calag_0702"/>
<dbReference type="AlphaFoldDB" id="L0ABD4"/>
<dbReference type="STRING" id="1056495.Calag_0702"/>
<protein>
    <submittedName>
        <fullName evidence="1">Uncharacterized protein</fullName>
    </submittedName>
</protein>
<keyword evidence="2" id="KW-1185">Reference proteome</keyword>
<dbReference type="Proteomes" id="UP000010469">
    <property type="component" value="Chromosome"/>
</dbReference>
<dbReference type="GeneID" id="14211962"/>
<dbReference type="RefSeq" id="WP_015232345.1">
    <property type="nucleotide sequence ID" value="NC_019791.1"/>
</dbReference>
<dbReference type="EMBL" id="CP003378">
    <property type="protein sequence ID" value="AFZ70447.1"/>
    <property type="molecule type" value="Genomic_DNA"/>
</dbReference>
<proteinExistence type="predicted"/>
<evidence type="ECO:0000313" key="1">
    <source>
        <dbReference type="EMBL" id="AFZ70447.1"/>
    </source>
</evidence>
<dbReference type="eggNOG" id="arCOG10984">
    <property type="taxonomic scope" value="Archaea"/>
</dbReference>
<dbReference type="HOGENOM" id="CLU_172987_0_0_2"/>
<organism evidence="1 2">
    <name type="scientific">Caldisphaera lagunensis (strain DSM 15908 / JCM 11604 / ANMR 0165 / IC-154)</name>
    <dbReference type="NCBI Taxonomy" id="1056495"/>
    <lineage>
        <taxon>Archaea</taxon>
        <taxon>Thermoproteota</taxon>
        <taxon>Thermoprotei</taxon>
        <taxon>Acidilobales</taxon>
        <taxon>Caldisphaeraceae</taxon>
        <taxon>Caldisphaera</taxon>
    </lineage>
</organism>
<sequence>MTQNNKIYTKYKKLIELLNLRQLDVYRIVSKDGKIKEIARIMDPVTKKVVQVDLGTVRESLNYLEFLNKIKEGVTKEGININDRVWNSTLKLIEKAGK</sequence>
<reference evidence="2" key="1">
    <citation type="submission" date="2012-03" db="EMBL/GenBank/DDBJ databases">
        <title>Complete genome of Caldisphaera lagunensis DSM 15908.</title>
        <authorList>
            <person name="Lucas S."/>
            <person name="Copeland A."/>
            <person name="Lapidus A."/>
            <person name="Glavina del Rio T."/>
            <person name="Dalin E."/>
            <person name="Tice H."/>
            <person name="Bruce D."/>
            <person name="Goodwin L."/>
            <person name="Pitluck S."/>
            <person name="Peters L."/>
            <person name="Mikhailova N."/>
            <person name="Teshima H."/>
            <person name="Kyrpides N."/>
            <person name="Mavromatis K."/>
            <person name="Ivanova N."/>
            <person name="Brettin T."/>
            <person name="Detter J.C."/>
            <person name="Han C."/>
            <person name="Larimer F."/>
            <person name="Land M."/>
            <person name="Hauser L."/>
            <person name="Markowitz V."/>
            <person name="Cheng J.-F."/>
            <person name="Hugenholtz P."/>
            <person name="Woyke T."/>
            <person name="Wu D."/>
            <person name="Spring S."/>
            <person name="Schroeder M."/>
            <person name="Brambilla E."/>
            <person name="Klenk H.-P."/>
            <person name="Eisen J.A."/>
        </authorList>
    </citation>
    <scope>NUCLEOTIDE SEQUENCE [LARGE SCALE GENOMIC DNA]</scope>
    <source>
        <strain evidence="2">DSM 15908 / JCM 11604 / IC-154</strain>
    </source>
</reference>
<name>L0ABD4_CALLD</name>